<evidence type="ECO:0000313" key="8">
    <source>
        <dbReference type="EMBL" id="SFB82297.1"/>
    </source>
</evidence>
<comment type="catalytic activity">
    <reaction evidence="1">
        <text>ATP + protein L-histidine = ADP + protein N-phospho-L-histidine.</text>
        <dbReference type="EC" id="2.7.13.3"/>
    </reaction>
</comment>
<dbReference type="EMBL" id="FOLO01000001">
    <property type="protein sequence ID" value="SFB82297.1"/>
    <property type="molecule type" value="Genomic_DNA"/>
</dbReference>
<reference evidence="8 9" key="1">
    <citation type="submission" date="2016-10" db="EMBL/GenBank/DDBJ databases">
        <authorList>
            <person name="de Groot N.N."/>
        </authorList>
    </citation>
    <scope>NUCLEOTIDE SEQUENCE [LARGE SCALE GENOMIC DNA]</scope>
    <source>
        <strain evidence="8 9">DSM 6059</strain>
    </source>
</reference>
<protein>
    <recommendedName>
        <fullName evidence="2">histidine kinase</fullName>
        <ecNumber evidence="2">2.7.13.3</ecNumber>
    </recommendedName>
</protein>
<dbReference type="InterPro" id="IPR004358">
    <property type="entry name" value="Sig_transdc_His_kin-like_C"/>
</dbReference>
<dbReference type="Gene3D" id="1.10.287.130">
    <property type="match status" value="1"/>
</dbReference>
<evidence type="ECO:0000259" key="7">
    <source>
        <dbReference type="PROSITE" id="PS50110"/>
    </source>
</evidence>
<keyword evidence="8" id="KW-0808">Transferase</keyword>
<dbReference type="OrthoDB" id="8874570at2"/>
<dbReference type="PRINTS" id="PR00344">
    <property type="entry name" value="BCTRLSENSOR"/>
</dbReference>
<evidence type="ECO:0000256" key="1">
    <source>
        <dbReference type="ARBA" id="ARBA00000085"/>
    </source>
</evidence>
<dbReference type="SUPFAM" id="SSF55874">
    <property type="entry name" value="ATPase domain of HSP90 chaperone/DNA topoisomerase II/histidine kinase"/>
    <property type="match status" value="1"/>
</dbReference>
<dbReference type="Gene3D" id="3.30.565.10">
    <property type="entry name" value="Histidine kinase-like ATPase, C-terminal domain"/>
    <property type="match status" value="1"/>
</dbReference>
<dbReference type="InterPro" id="IPR001789">
    <property type="entry name" value="Sig_transdc_resp-reg_receiver"/>
</dbReference>
<keyword evidence="5" id="KW-0175">Coiled coil</keyword>
<accession>A0A1I1E5E3</accession>
<dbReference type="InterPro" id="IPR005467">
    <property type="entry name" value="His_kinase_dom"/>
</dbReference>
<dbReference type="SMART" id="SM00387">
    <property type="entry name" value="HATPase_c"/>
    <property type="match status" value="1"/>
</dbReference>
<dbReference type="InterPro" id="IPR036890">
    <property type="entry name" value="HATPase_C_sf"/>
</dbReference>
<dbReference type="Pfam" id="PF00072">
    <property type="entry name" value="Response_reg"/>
    <property type="match status" value="1"/>
</dbReference>
<dbReference type="InterPro" id="IPR011006">
    <property type="entry name" value="CheY-like_superfamily"/>
</dbReference>
<feature type="domain" description="Response regulatory" evidence="7">
    <location>
        <begin position="12"/>
        <end position="128"/>
    </location>
</feature>
<evidence type="ECO:0000256" key="4">
    <source>
        <dbReference type="PROSITE-ProRule" id="PRU00169"/>
    </source>
</evidence>
<feature type="modified residue" description="4-aspartylphosphate" evidence="4">
    <location>
        <position position="61"/>
    </location>
</feature>
<gene>
    <name evidence="8" type="ORF">SAMN02745724_00225</name>
</gene>
<organism evidence="8 9">
    <name type="scientific">Pseudoalteromonas denitrificans DSM 6059</name>
    <dbReference type="NCBI Taxonomy" id="1123010"/>
    <lineage>
        <taxon>Bacteria</taxon>
        <taxon>Pseudomonadati</taxon>
        <taxon>Pseudomonadota</taxon>
        <taxon>Gammaproteobacteria</taxon>
        <taxon>Alteromonadales</taxon>
        <taxon>Pseudoalteromonadaceae</taxon>
        <taxon>Pseudoalteromonas</taxon>
    </lineage>
</organism>
<feature type="coiled-coil region" evidence="5">
    <location>
        <begin position="137"/>
        <end position="168"/>
    </location>
</feature>
<dbReference type="PANTHER" id="PTHR43547:SF2">
    <property type="entry name" value="HYBRID SIGNAL TRANSDUCTION HISTIDINE KINASE C"/>
    <property type="match status" value="1"/>
</dbReference>
<dbReference type="CDD" id="cd19920">
    <property type="entry name" value="REC_PA4781-like"/>
    <property type="match status" value="1"/>
</dbReference>
<dbReference type="GO" id="GO:0000155">
    <property type="term" value="F:phosphorelay sensor kinase activity"/>
    <property type="evidence" value="ECO:0007669"/>
    <property type="project" value="TreeGrafter"/>
</dbReference>
<dbReference type="RefSeq" id="WP_091978986.1">
    <property type="nucleotide sequence ID" value="NZ_FOLO01000001.1"/>
</dbReference>
<dbReference type="EC" id="2.7.13.3" evidence="2"/>
<dbReference type="SUPFAM" id="SSF52172">
    <property type="entry name" value="CheY-like"/>
    <property type="match status" value="1"/>
</dbReference>
<dbReference type="SMART" id="SM00448">
    <property type="entry name" value="REC"/>
    <property type="match status" value="1"/>
</dbReference>
<keyword evidence="8" id="KW-0418">Kinase</keyword>
<dbReference type="Pfam" id="PF02518">
    <property type="entry name" value="HATPase_c"/>
    <property type="match status" value="1"/>
</dbReference>
<evidence type="ECO:0000313" key="9">
    <source>
        <dbReference type="Proteomes" id="UP000198862"/>
    </source>
</evidence>
<dbReference type="PROSITE" id="PS50109">
    <property type="entry name" value="HIS_KIN"/>
    <property type="match status" value="1"/>
</dbReference>
<keyword evidence="3 4" id="KW-0597">Phosphoprotein</keyword>
<dbReference type="PANTHER" id="PTHR43547">
    <property type="entry name" value="TWO-COMPONENT HISTIDINE KINASE"/>
    <property type="match status" value="1"/>
</dbReference>
<sequence>MTETDIDVSGSKILIVDDKKENLELLTEILEVQGYDIAFAQDGLKALEVASLFLPDLILLDVMMPGIDGFETCKRMKLITSIRDIPIIFVTARTDISDVVAGFKIGAIDYVTKPIRHEEIIARVATHIKLRRLFTIRDELINQLREKNIELENLAKAKDKKLEESEKLSHIGELVGELTHELCTPLGIINTAVSTVIEKNKELESDVVAQKLSKSALENYLYVSRESFDISLSNVRYANQLVSSFKEIVVGEFSEIKTKFELKHFLEDIFFLMMPKIKRSPHSIEINCPRNIILNAQGGALSQVIINLINNSLNHAFNDEVKGAITINVSIKLENVIIKVSDNGKGINTEDEGKIFDKYFSTRMGEGGSGLGLFITQKLIEQKLNGEIRYETNKPQGACFYIYLPYEKL</sequence>
<feature type="domain" description="Histidine kinase" evidence="6">
    <location>
        <begin position="177"/>
        <end position="408"/>
    </location>
</feature>
<evidence type="ECO:0000256" key="3">
    <source>
        <dbReference type="ARBA" id="ARBA00022553"/>
    </source>
</evidence>
<proteinExistence type="predicted"/>
<dbReference type="STRING" id="1123010.SAMN02745724_00225"/>
<evidence type="ECO:0000256" key="5">
    <source>
        <dbReference type="SAM" id="Coils"/>
    </source>
</evidence>
<evidence type="ECO:0000256" key="2">
    <source>
        <dbReference type="ARBA" id="ARBA00012438"/>
    </source>
</evidence>
<dbReference type="Proteomes" id="UP000198862">
    <property type="component" value="Unassembled WGS sequence"/>
</dbReference>
<dbReference type="Gene3D" id="3.40.50.2300">
    <property type="match status" value="1"/>
</dbReference>
<name>A0A1I1E5E3_9GAMM</name>
<evidence type="ECO:0000259" key="6">
    <source>
        <dbReference type="PROSITE" id="PS50109"/>
    </source>
</evidence>
<dbReference type="AlphaFoldDB" id="A0A1I1E5E3"/>
<keyword evidence="9" id="KW-1185">Reference proteome</keyword>
<dbReference type="PROSITE" id="PS50110">
    <property type="entry name" value="RESPONSE_REGULATORY"/>
    <property type="match status" value="1"/>
</dbReference>
<dbReference type="InterPro" id="IPR003594">
    <property type="entry name" value="HATPase_dom"/>
</dbReference>